<comment type="pathway">
    <text evidence="1 6">Purine metabolism; IMP biosynthesis via de novo pathway; N(2)-formyl-N(1)-(5-phospho-D-ribosyl)glycinamide from N(1)-(5-phospho-D-ribosyl)glycinamide (10-formyl THF route): step 1/1.</text>
</comment>
<dbReference type="RefSeq" id="WP_123211528.1">
    <property type="nucleotide sequence ID" value="NZ_RJVO01000003.1"/>
</dbReference>
<dbReference type="GO" id="GO:0006189">
    <property type="term" value="P:'de novo' IMP biosynthetic process"/>
    <property type="evidence" value="ECO:0007669"/>
    <property type="project" value="UniProtKB-UniRule"/>
</dbReference>
<evidence type="ECO:0000313" key="8">
    <source>
        <dbReference type="EMBL" id="ROH91073.1"/>
    </source>
</evidence>
<dbReference type="PANTHER" id="PTHR43369:SF2">
    <property type="entry name" value="PHOSPHORIBOSYLGLYCINAMIDE FORMYLTRANSFERASE"/>
    <property type="match status" value="1"/>
</dbReference>
<evidence type="ECO:0000256" key="4">
    <source>
        <dbReference type="ARBA" id="ARBA00038440"/>
    </source>
</evidence>
<dbReference type="Gene3D" id="3.40.50.170">
    <property type="entry name" value="Formyl transferase, N-terminal domain"/>
    <property type="match status" value="1"/>
</dbReference>
<feature type="binding site" evidence="6">
    <location>
        <position position="107"/>
    </location>
    <ligand>
        <name>(6R)-10-formyltetrahydrofolate</name>
        <dbReference type="ChEBI" id="CHEBI:195366"/>
    </ligand>
</feature>
<keyword evidence="3 6" id="KW-0658">Purine biosynthesis</keyword>
<dbReference type="GO" id="GO:0005829">
    <property type="term" value="C:cytosol"/>
    <property type="evidence" value="ECO:0007669"/>
    <property type="project" value="TreeGrafter"/>
</dbReference>
<dbReference type="FunCoup" id="A0A3N0VE74">
    <property type="interactions" value="582"/>
</dbReference>
<evidence type="ECO:0000259" key="7">
    <source>
        <dbReference type="Pfam" id="PF00551"/>
    </source>
</evidence>
<sequence>MKNLVVLISGSGRNLQALIEHCAAGHIPARIAAVVSNKAEAYGLERARRAGIATEVVPHGDYPSREAFDAALAAAIDRHAPDLLAMAGFMRILTPGFTRRYLGRALNIHPSLLPRHPGLKTHAAALAAGDAEHGASVHFVTEALDGGPLVLQGAFTVAPEDSAESLAERVMNEVELKIYPQALAWLARGDLQLRGDLAWLQGAPLSQPRTLADLEEPFR</sequence>
<comment type="function">
    <text evidence="6">Catalyzes the transfer of a formyl group from 10-formyltetrahydrofolate to 5-phospho-ribosyl-glycinamide (GAR), producing 5-phospho-ribosyl-N-formylglycinamide (FGAR) and tetrahydrofolate.</text>
</comment>
<dbReference type="InterPro" id="IPR002376">
    <property type="entry name" value="Formyl_transf_N"/>
</dbReference>
<proteinExistence type="inferred from homology"/>
<evidence type="ECO:0000256" key="6">
    <source>
        <dbReference type="HAMAP-Rule" id="MF_01930"/>
    </source>
</evidence>
<keyword evidence="2 6" id="KW-0808">Transferase</keyword>
<evidence type="ECO:0000313" key="9">
    <source>
        <dbReference type="Proteomes" id="UP000282106"/>
    </source>
</evidence>
<reference evidence="8 9" key="1">
    <citation type="submission" date="2018-10" db="EMBL/GenBank/DDBJ databases">
        <authorList>
            <person name="Chen W.-M."/>
        </authorList>
    </citation>
    <scope>NUCLEOTIDE SEQUENCE [LARGE SCALE GENOMIC DNA]</scope>
    <source>
        <strain evidence="8 9">THS-13</strain>
    </source>
</reference>
<comment type="similarity">
    <text evidence="4 6">Belongs to the GART family.</text>
</comment>
<feature type="active site" description="Proton donor" evidence="6">
    <location>
        <position position="109"/>
    </location>
</feature>
<evidence type="ECO:0000256" key="3">
    <source>
        <dbReference type="ARBA" id="ARBA00022755"/>
    </source>
</evidence>
<gene>
    <name evidence="6" type="primary">purN</name>
    <name evidence="8" type="ORF">ED208_08900</name>
</gene>
<dbReference type="InterPro" id="IPR036477">
    <property type="entry name" value="Formyl_transf_N_sf"/>
</dbReference>
<comment type="catalytic activity">
    <reaction evidence="5 6">
        <text>N(1)-(5-phospho-beta-D-ribosyl)glycinamide + (6R)-10-formyltetrahydrofolate = N(2)-formyl-N(1)-(5-phospho-beta-D-ribosyl)glycinamide + (6S)-5,6,7,8-tetrahydrofolate + H(+)</text>
        <dbReference type="Rhea" id="RHEA:15053"/>
        <dbReference type="ChEBI" id="CHEBI:15378"/>
        <dbReference type="ChEBI" id="CHEBI:57453"/>
        <dbReference type="ChEBI" id="CHEBI:143788"/>
        <dbReference type="ChEBI" id="CHEBI:147286"/>
        <dbReference type="ChEBI" id="CHEBI:195366"/>
        <dbReference type="EC" id="2.1.2.2"/>
    </reaction>
</comment>
<dbReference type="PROSITE" id="PS00373">
    <property type="entry name" value="GART"/>
    <property type="match status" value="1"/>
</dbReference>
<feature type="site" description="Raises pKa of active site His" evidence="6">
    <location>
        <position position="145"/>
    </location>
</feature>
<organism evidence="8 9">
    <name type="scientific">Stagnimonas aquatica</name>
    <dbReference type="NCBI Taxonomy" id="2689987"/>
    <lineage>
        <taxon>Bacteria</taxon>
        <taxon>Pseudomonadati</taxon>
        <taxon>Pseudomonadota</taxon>
        <taxon>Gammaproteobacteria</taxon>
        <taxon>Nevskiales</taxon>
        <taxon>Nevskiaceae</taxon>
        <taxon>Stagnimonas</taxon>
    </lineage>
</organism>
<dbReference type="InterPro" id="IPR001555">
    <property type="entry name" value="GART_AS"/>
</dbReference>
<keyword evidence="9" id="KW-1185">Reference proteome</keyword>
<dbReference type="UniPathway" id="UPA00074">
    <property type="reaction ID" value="UER00126"/>
</dbReference>
<feature type="binding site" evidence="6">
    <location>
        <position position="65"/>
    </location>
    <ligand>
        <name>(6R)-10-formyltetrahydrofolate</name>
        <dbReference type="ChEBI" id="CHEBI:195366"/>
    </ligand>
</feature>
<dbReference type="InParanoid" id="A0A3N0VE74"/>
<dbReference type="PANTHER" id="PTHR43369">
    <property type="entry name" value="PHOSPHORIBOSYLGLYCINAMIDE FORMYLTRANSFERASE"/>
    <property type="match status" value="1"/>
</dbReference>
<dbReference type="EC" id="2.1.2.2" evidence="6"/>
<dbReference type="HAMAP" id="MF_01930">
    <property type="entry name" value="PurN"/>
    <property type="match status" value="1"/>
</dbReference>
<dbReference type="EMBL" id="RJVO01000003">
    <property type="protein sequence ID" value="ROH91073.1"/>
    <property type="molecule type" value="Genomic_DNA"/>
</dbReference>
<dbReference type="NCBIfam" id="TIGR00639">
    <property type="entry name" value="PurN"/>
    <property type="match status" value="1"/>
</dbReference>
<evidence type="ECO:0000256" key="1">
    <source>
        <dbReference type="ARBA" id="ARBA00005054"/>
    </source>
</evidence>
<evidence type="ECO:0000256" key="5">
    <source>
        <dbReference type="ARBA" id="ARBA00047664"/>
    </source>
</evidence>
<comment type="caution">
    <text evidence="8">The sequence shown here is derived from an EMBL/GenBank/DDBJ whole genome shotgun (WGS) entry which is preliminary data.</text>
</comment>
<comment type="caution">
    <text evidence="6">Lacks conserved residue(s) required for the propagation of feature annotation.</text>
</comment>
<dbReference type="InterPro" id="IPR004607">
    <property type="entry name" value="GART"/>
</dbReference>
<name>A0A3N0VE74_9GAMM</name>
<accession>A0A3N0VE74</accession>
<dbReference type="Pfam" id="PF00551">
    <property type="entry name" value="Formyl_trans_N"/>
    <property type="match status" value="1"/>
</dbReference>
<dbReference type="AlphaFoldDB" id="A0A3N0VE74"/>
<dbReference type="CDD" id="cd08645">
    <property type="entry name" value="FMT_core_GART"/>
    <property type="match status" value="1"/>
</dbReference>
<dbReference type="GO" id="GO:0004644">
    <property type="term" value="F:phosphoribosylglycinamide formyltransferase activity"/>
    <property type="evidence" value="ECO:0007669"/>
    <property type="project" value="UniProtKB-UniRule"/>
</dbReference>
<dbReference type="SUPFAM" id="SSF53328">
    <property type="entry name" value="Formyltransferase"/>
    <property type="match status" value="1"/>
</dbReference>
<dbReference type="Proteomes" id="UP000282106">
    <property type="component" value="Unassembled WGS sequence"/>
</dbReference>
<feature type="domain" description="Formyl transferase N-terminal" evidence="7">
    <location>
        <begin position="2"/>
        <end position="183"/>
    </location>
</feature>
<evidence type="ECO:0000256" key="2">
    <source>
        <dbReference type="ARBA" id="ARBA00022679"/>
    </source>
</evidence>
<protein>
    <recommendedName>
        <fullName evidence="6">Phosphoribosylglycinamide formyltransferase</fullName>
        <ecNumber evidence="6">2.1.2.2</ecNumber>
    </recommendedName>
    <alternativeName>
        <fullName evidence="6">5'-phosphoribosylglycinamide transformylase</fullName>
    </alternativeName>
    <alternativeName>
        <fullName evidence="6">GAR transformylase</fullName>
        <shortName evidence="6">GART</shortName>
    </alternativeName>
</protein>
<feature type="binding site" evidence="6">
    <location>
        <begin position="90"/>
        <end position="93"/>
    </location>
    <ligand>
        <name>(6R)-10-formyltetrahydrofolate</name>
        <dbReference type="ChEBI" id="CHEBI:195366"/>
    </ligand>
</feature>